<dbReference type="GO" id="GO:0032259">
    <property type="term" value="P:methylation"/>
    <property type="evidence" value="ECO:0007669"/>
    <property type="project" value="UniProtKB-KW"/>
</dbReference>
<feature type="domain" description="O-methyltransferase C-terminal" evidence="5">
    <location>
        <begin position="112"/>
        <end position="318"/>
    </location>
</feature>
<dbReference type="Gene3D" id="1.10.10.10">
    <property type="entry name" value="Winged helix-like DNA-binding domain superfamily/Winged helix DNA-binding domain"/>
    <property type="match status" value="1"/>
</dbReference>
<dbReference type="PANTHER" id="PTHR43712:SF2">
    <property type="entry name" value="O-METHYLTRANSFERASE CICE"/>
    <property type="match status" value="1"/>
</dbReference>
<dbReference type="OrthoDB" id="4145676at2"/>
<dbReference type="Pfam" id="PF08100">
    <property type="entry name" value="Dimerisation"/>
    <property type="match status" value="1"/>
</dbReference>
<dbReference type="GO" id="GO:0008171">
    <property type="term" value="F:O-methyltransferase activity"/>
    <property type="evidence" value="ECO:0007669"/>
    <property type="project" value="InterPro"/>
</dbReference>
<keyword evidence="8" id="KW-1185">Reference proteome</keyword>
<dbReference type="RefSeq" id="WP_055501929.1">
    <property type="nucleotide sequence ID" value="NZ_BBZG01000001.1"/>
</dbReference>
<evidence type="ECO:0000313" key="7">
    <source>
        <dbReference type="EMBL" id="SEK74431.1"/>
    </source>
</evidence>
<sequence length="339" mass="36832">MTSTAEPSPADRVRRLSNSVHDAAIVRAAAELGLADAVGDGPTPVAEIAAQVAAEPKALARLLRALAAYGIFEQVTPGVYRHTDMSRTMRRDAPGGLIHTLLTPSDWGWVMWGKLAEAVRAGKCLFPDVFGTDFFGYLKDHPEAQARMFRGMTSWSDRMNPSLVRALPLEEAGTVADMGAGEGTLLRTILEHAPHLSGVWFDTEATLAVVDDDLLSGRFSDRCALVTGDYFREVPFSADLYVFKLTLHMYEDDDCEQILRNVAASAKPGARIVIADPLLQDPPQGKFVPSMDLHMLLVMGGRERTEQDYAALFERAGLEFAGITPTGTDLYLAVGRVPG</sequence>
<keyword evidence="2" id="KW-0808">Transferase</keyword>
<dbReference type="InterPro" id="IPR036390">
    <property type="entry name" value="WH_DNA-bd_sf"/>
</dbReference>
<dbReference type="AlphaFoldDB" id="A0A1H7JIK2"/>
<dbReference type="InterPro" id="IPR016461">
    <property type="entry name" value="COMT-like"/>
</dbReference>
<dbReference type="Gene3D" id="3.40.50.150">
    <property type="entry name" value="Vaccinia Virus protein VP39"/>
    <property type="match status" value="1"/>
</dbReference>
<keyword evidence="1" id="KW-0489">Methyltransferase</keyword>
<dbReference type="Proteomes" id="UP000198953">
    <property type="component" value="Unassembled WGS sequence"/>
</dbReference>
<reference evidence="7 8" key="1">
    <citation type="submission" date="2016-10" db="EMBL/GenBank/DDBJ databases">
        <authorList>
            <person name="de Groot N.N."/>
        </authorList>
    </citation>
    <scope>NUCLEOTIDE SEQUENCE [LARGE SCALE GENOMIC DNA]</scope>
    <source>
        <strain evidence="7 8">DSM 43357</strain>
    </source>
</reference>
<dbReference type="InterPro" id="IPR001077">
    <property type="entry name" value="COMT_C"/>
</dbReference>
<evidence type="ECO:0000256" key="2">
    <source>
        <dbReference type="ARBA" id="ARBA00022679"/>
    </source>
</evidence>
<dbReference type="STRING" id="46177.SAMN05660976_01136"/>
<organism evidence="7 8">
    <name type="scientific">Nonomuraea pusilla</name>
    <dbReference type="NCBI Taxonomy" id="46177"/>
    <lineage>
        <taxon>Bacteria</taxon>
        <taxon>Bacillati</taxon>
        <taxon>Actinomycetota</taxon>
        <taxon>Actinomycetes</taxon>
        <taxon>Streptosporangiales</taxon>
        <taxon>Streptosporangiaceae</taxon>
        <taxon>Nonomuraea</taxon>
    </lineage>
</organism>
<dbReference type="GO" id="GO:0046983">
    <property type="term" value="F:protein dimerization activity"/>
    <property type="evidence" value="ECO:0007669"/>
    <property type="project" value="InterPro"/>
</dbReference>
<dbReference type="SUPFAM" id="SSF46785">
    <property type="entry name" value="Winged helix' DNA-binding domain"/>
    <property type="match status" value="1"/>
</dbReference>
<feature type="domain" description="O-methyltransferase dimerisation" evidence="6">
    <location>
        <begin position="17"/>
        <end position="89"/>
    </location>
</feature>
<dbReference type="SUPFAM" id="SSF53335">
    <property type="entry name" value="S-adenosyl-L-methionine-dependent methyltransferases"/>
    <property type="match status" value="1"/>
</dbReference>
<dbReference type="InterPro" id="IPR012967">
    <property type="entry name" value="COMT_dimerisation"/>
</dbReference>
<evidence type="ECO:0000313" key="8">
    <source>
        <dbReference type="Proteomes" id="UP000198953"/>
    </source>
</evidence>
<dbReference type="PROSITE" id="PS51683">
    <property type="entry name" value="SAM_OMT_II"/>
    <property type="match status" value="1"/>
</dbReference>
<evidence type="ECO:0000256" key="3">
    <source>
        <dbReference type="ARBA" id="ARBA00022691"/>
    </source>
</evidence>
<feature type="active site" description="Proton acceptor" evidence="4">
    <location>
        <position position="248"/>
    </location>
</feature>
<evidence type="ECO:0000256" key="1">
    <source>
        <dbReference type="ARBA" id="ARBA00022603"/>
    </source>
</evidence>
<dbReference type="EMBL" id="FOBF01000002">
    <property type="protein sequence ID" value="SEK74431.1"/>
    <property type="molecule type" value="Genomic_DNA"/>
</dbReference>
<dbReference type="InterPro" id="IPR036388">
    <property type="entry name" value="WH-like_DNA-bd_sf"/>
</dbReference>
<dbReference type="InterPro" id="IPR029063">
    <property type="entry name" value="SAM-dependent_MTases_sf"/>
</dbReference>
<name>A0A1H7JIK2_9ACTN</name>
<keyword evidence="3" id="KW-0949">S-adenosyl-L-methionine</keyword>
<evidence type="ECO:0000256" key="4">
    <source>
        <dbReference type="PIRSR" id="PIRSR005739-1"/>
    </source>
</evidence>
<protein>
    <submittedName>
        <fullName evidence="7">Dimerisation domain-containing protein</fullName>
    </submittedName>
</protein>
<dbReference type="PIRSF" id="PIRSF005739">
    <property type="entry name" value="O-mtase"/>
    <property type="match status" value="1"/>
</dbReference>
<dbReference type="PANTHER" id="PTHR43712">
    <property type="entry name" value="PUTATIVE (AFU_ORTHOLOGUE AFUA_4G14580)-RELATED"/>
    <property type="match status" value="1"/>
</dbReference>
<evidence type="ECO:0000259" key="5">
    <source>
        <dbReference type="Pfam" id="PF00891"/>
    </source>
</evidence>
<accession>A0A1H7JIK2</accession>
<dbReference type="Pfam" id="PF00891">
    <property type="entry name" value="Methyltransf_2"/>
    <property type="match status" value="1"/>
</dbReference>
<gene>
    <name evidence="7" type="ORF">SAMN05660976_01136</name>
</gene>
<evidence type="ECO:0000259" key="6">
    <source>
        <dbReference type="Pfam" id="PF08100"/>
    </source>
</evidence>
<proteinExistence type="predicted"/>